<dbReference type="GO" id="GO:0000978">
    <property type="term" value="F:RNA polymerase II cis-regulatory region sequence-specific DNA binding"/>
    <property type="evidence" value="ECO:0007669"/>
    <property type="project" value="TreeGrafter"/>
</dbReference>
<protein>
    <submittedName>
        <fullName evidence="12">Zinc finger protein GLIS3</fullName>
    </submittedName>
</protein>
<feature type="region of interest" description="Disordered" evidence="10">
    <location>
        <begin position="36"/>
        <end position="67"/>
    </location>
</feature>
<dbReference type="InterPro" id="IPR013087">
    <property type="entry name" value="Znf_C2H2_type"/>
</dbReference>
<proteinExistence type="inferred from homology"/>
<comment type="subcellular location">
    <subcellularLocation>
        <location evidence="1">Nucleus</location>
    </subcellularLocation>
</comment>
<evidence type="ECO:0000256" key="10">
    <source>
        <dbReference type="SAM" id="MobiDB-lite"/>
    </source>
</evidence>
<gene>
    <name evidence="12" type="primary">GLIS3_1</name>
    <name evidence="12" type="ORF">FJT64_026059</name>
</gene>
<evidence type="ECO:0000313" key="13">
    <source>
        <dbReference type="Proteomes" id="UP000440578"/>
    </source>
</evidence>
<dbReference type="SUPFAM" id="SSF57667">
    <property type="entry name" value="beta-beta-alpha zinc fingers"/>
    <property type="match status" value="3"/>
</dbReference>
<feature type="region of interest" description="Disordered" evidence="10">
    <location>
        <begin position="269"/>
        <end position="292"/>
    </location>
</feature>
<dbReference type="Pfam" id="PF23561">
    <property type="entry name" value="zf-C2H2_15"/>
    <property type="match status" value="1"/>
</dbReference>
<dbReference type="FunFam" id="3.30.160.60:FF:000019">
    <property type="entry name" value="GLI family zinc finger 3"/>
    <property type="match status" value="1"/>
</dbReference>
<dbReference type="GO" id="GO:0000981">
    <property type="term" value="F:DNA-binding transcription factor activity, RNA polymerase II-specific"/>
    <property type="evidence" value="ECO:0007669"/>
    <property type="project" value="TreeGrafter"/>
</dbReference>
<evidence type="ECO:0000256" key="2">
    <source>
        <dbReference type="ARBA" id="ARBA00010831"/>
    </source>
</evidence>
<dbReference type="EMBL" id="VIIS01001134">
    <property type="protein sequence ID" value="KAF0301686.1"/>
    <property type="molecule type" value="Genomic_DNA"/>
</dbReference>
<dbReference type="GO" id="GO:0000122">
    <property type="term" value="P:negative regulation of transcription by RNA polymerase II"/>
    <property type="evidence" value="ECO:0007669"/>
    <property type="project" value="UniProtKB-ARBA"/>
</dbReference>
<evidence type="ECO:0000313" key="12">
    <source>
        <dbReference type="EMBL" id="KAF0301686.1"/>
    </source>
</evidence>
<keyword evidence="13" id="KW-1185">Reference proteome</keyword>
<feature type="region of interest" description="Disordered" evidence="10">
    <location>
        <begin position="99"/>
        <end position="127"/>
    </location>
</feature>
<dbReference type="PROSITE" id="PS50157">
    <property type="entry name" value="ZINC_FINGER_C2H2_2"/>
    <property type="match status" value="2"/>
</dbReference>
<dbReference type="Pfam" id="PF00096">
    <property type="entry name" value="zf-C2H2"/>
    <property type="match status" value="1"/>
</dbReference>
<feature type="compositionally biased region" description="Low complexity" evidence="10">
    <location>
        <begin position="319"/>
        <end position="328"/>
    </location>
</feature>
<evidence type="ECO:0000256" key="4">
    <source>
        <dbReference type="ARBA" id="ARBA00022737"/>
    </source>
</evidence>
<dbReference type="OrthoDB" id="3214149at2759"/>
<dbReference type="GO" id="GO:0008270">
    <property type="term" value="F:zinc ion binding"/>
    <property type="evidence" value="ECO:0007669"/>
    <property type="project" value="UniProtKB-KW"/>
</dbReference>
<keyword evidence="7" id="KW-0238">DNA-binding</keyword>
<keyword evidence="4" id="KW-0677">Repeat</keyword>
<evidence type="ECO:0000256" key="3">
    <source>
        <dbReference type="ARBA" id="ARBA00022723"/>
    </source>
</evidence>
<dbReference type="InterPro" id="IPR043359">
    <property type="entry name" value="GLI-like"/>
</dbReference>
<organism evidence="12 13">
    <name type="scientific">Amphibalanus amphitrite</name>
    <name type="common">Striped barnacle</name>
    <name type="synonym">Balanus amphitrite</name>
    <dbReference type="NCBI Taxonomy" id="1232801"/>
    <lineage>
        <taxon>Eukaryota</taxon>
        <taxon>Metazoa</taxon>
        <taxon>Ecdysozoa</taxon>
        <taxon>Arthropoda</taxon>
        <taxon>Crustacea</taxon>
        <taxon>Multicrustacea</taxon>
        <taxon>Cirripedia</taxon>
        <taxon>Thoracica</taxon>
        <taxon>Thoracicalcarea</taxon>
        <taxon>Balanomorpha</taxon>
        <taxon>Balanoidea</taxon>
        <taxon>Balanidae</taxon>
        <taxon>Amphibalaninae</taxon>
        <taxon>Amphibalanus</taxon>
    </lineage>
</organism>
<dbReference type="GO" id="GO:0005634">
    <property type="term" value="C:nucleus"/>
    <property type="evidence" value="ECO:0007669"/>
    <property type="project" value="UniProtKB-SubCell"/>
</dbReference>
<evidence type="ECO:0000256" key="8">
    <source>
        <dbReference type="ARBA" id="ARBA00023242"/>
    </source>
</evidence>
<evidence type="ECO:0000259" key="11">
    <source>
        <dbReference type="PROSITE" id="PS50157"/>
    </source>
</evidence>
<evidence type="ECO:0000256" key="5">
    <source>
        <dbReference type="ARBA" id="ARBA00022771"/>
    </source>
</evidence>
<dbReference type="InterPro" id="IPR056436">
    <property type="entry name" value="Znf-C2H2_ZIC1-5/GLI1-3-like"/>
</dbReference>
<name>A0A6A4W326_AMPAM</name>
<feature type="compositionally biased region" description="Low complexity" evidence="10">
    <location>
        <begin position="103"/>
        <end position="113"/>
    </location>
</feature>
<dbReference type="GO" id="GO:0140297">
    <property type="term" value="F:DNA-binding transcription factor binding"/>
    <property type="evidence" value="ECO:0007669"/>
    <property type="project" value="UniProtKB-ARBA"/>
</dbReference>
<keyword evidence="3" id="KW-0479">Metal-binding</keyword>
<feature type="region of interest" description="Disordered" evidence="10">
    <location>
        <begin position="444"/>
        <end position="478"/>
    </location>
</feature>
<dbReference type="Proteomes" id="UP000440578">
    <property type="component" value="Unassembled WGS sequence"/>
</dbReference>
<feature type="domain" description="C2H2-type" evidence="11">
    <location>
        <begin position="386"/>
        <end position="413"/>
    </location>
</feature>
<feature type="region of interest" description="Disordered" evidence="10">
    <location>
        <begin position="319"/>
        <end position="342"/>
    </location>
</feature>
<keyword evidence="5 9" id="KW-0863">Zinc-finger</keyword>
<dbReference type="PROSITE" id="PS00028">
    <property type="entry name" value="ZINC_FINGER_C2H2_1"/>
    <property type="match status" value="2"/>
</dbReference>
<comment type="similarity">
    <text evidence="2">Belongs to the GLI C2H2-type zinc-finger protein family.</text>
</comment>
<keyword evidence="8" id="KW-0539">Nucleus</keyword>
<accession>A0A6A4W326</accession>
<dbReference type="FunFam" id="3.30.160.60:FF:000031">
    <property type="entry name" value="GLI family zinc finger 3"/>
    <property type="match status" value="1"/>
</dbReference>
<comment type="caution">
    <text evidence="12">The sequence shown here is derived from an EMBL/GenBank/DDBJ whole genome shotgun (WGS) entry which is preliminary data.</text>
</comment>
<evidence type="ECO:0000256" key="1">
    <source>
        <dbReference type="ARBA" id="ARBA00004123"/>
    </source>
</evidence>
<feature type="domain" description="C2H2-type" evidence="11">
    <location>
        <begin position="420"/>
        <end position="449"/>
    </location>
</feature>
<evidence type="ECO:0000256" key="9">
    <source>
        <dbReference type="PROSITE-ProRule" id="PRU00042"/>
    </source>
</evidence>
<dbReference type="PANTHER" id="PTHR45718:SF3">
    <property type="entry name" value="ZINC FINGER PROTEIN GLIS1"/>
    <property type="match status" value="1"/>
</dbReference>
<keyword evidence="6" id="KW-0862">Zinc</keyword>
<dbReference type="PANTHER" id="PTHR45718">
    <property type="entry name" value="TRANSCRIPTIONAL ACTIVATOR CUBITUS INTERRUPTUS"/>
    <property type="match status" value="1"/>
</dbReference>
<dbReference type="AlphaFoldDB" id="A0A6A4W326"/>
<evidence type="ECO:0000256" key="7">
    <source>
        <dbReference type="ARBA" id="ARBA00023125"/>
    </source>
</evidence>
<dbReference type="SMART" id="SM00355">
    <property type="entry name" value="ZnF_C2H2"/>
    <property type="match status" value="3"/>
</dbReference>
<dbReference type="Gene3D" id="3.30.160.60">
    <property type="entry name" value="Classic Zinc Finger"/>
    <property type="match status" value="3"/>
</dbReference>
<reference evidence="12 13" key="1">
    <citation type="submission" date="2019-07" db="EMBL/GenBank/DDBJ databases">
        <title>Draft genome assembly of a fouling barnacle, Amphibalanus amphitrite (Darwin, 1854): The first reference genome for Thecostraca.</title>
        <authorList>
            <person name="Kim W."/>
        </authorList>
    </citation>
    <scope>NUCLEOTIDE SEQUENCE [LARGE SCALE GENOMIC DNA]</scope>
    <source>
        <strain evidence="12">SNU_AA5</strain>
        <tissue evidence="12">Soma without cirri and trophi</tissue>
    </source>
</reference>
<sequence length="478" mass="52124">MYIYLPALPFHLTHEPEPSHNPQHLLNVQKSCTECPRGSQPCPDRFPRSAGGAMHLEHDPSGDLMGQQQLSPALATSFSLPEDAASLLGALLHPDGWPPPELAAAQRRASSQAGSLSPLALSPRTSLELGPRTSLELGLRAKRPLSASPFPLEAVDGPIRGPANSLQVEPAPGVGGNYGHALRPVGGQLPPFQSLRPAEAANWPSEAAHNNYMVLPQSQSHLLKQEPVEHGQLLRPEPIGQTQILRQEPLGQTQLLRQEPVGQTQMLRQEPVGQAQQPPRYELCTGQGRDSPLQDRPFRQYSAELAGCTFKQEVESSQSPFSGSYGSGAALEPASTRAQSPPTAGPLPCLWAGCALQYDRQTALVKHIEKVHVDSRGCDEYTCYWAECPRQQKPFNARYKLMIHMRVHSGEKPNLCTKPYMCQVPGCNKRYTDPSSLRKHIKNHTAAEQSVSRQKETGAVNHKWAPLPVLPPGGGTPH</sequence>
<dbReference type="InterPro" id="IPR036236">
    <property type="entry name" value="Znf_C2H2_sf"/>
</dbReference>
<evidence type="ECO:0000256" key="6">
    <source>
        <dbReference type="ARBA" id="ARBA00022833"/>
    </source>
</evidence>